<dbReference type="Pfam" id="PF04748">
    <property type="entry name" value="Polysacc_deac_2"/>
    <property type="match status" value="1"/>
</dbReference>
<dbReference type="Gene3D" id="3.20.20.370">
    <property type="entry name" value="Glycoside hydrolase/deacetylase"/>
    <property type="match status" value="1"/>
</dbReference>
<accession>A0ABV7FD19</accession>
<keyword evidence="3" id="KW-1185">Reference proteome</keyword>
<dbReference type="PANTHER" id="PTHR30105">
    <property type="entry name" value="UNCHARACTERIZED YIBQ-RELATED"/>
    <property type="match status" value="1"/>
</dbReference>
<proteinExistence type="predicted"/>
<evidence type="ECO:0000313" key="2">
    <source>
        <dbReference type="EMBL" id="MFC3114636.1"/>
    </source>
</evidence>
<protein>
    <submittedName>
        <fullName evidence="2">Divergent polysaccharide deacetylase family protein</fullName>
    </submittedName>
</protein>
<reference evidence="3" key="1">
    <citation type="journal article" date="2019" name="Int. J. Syst. Evol. Microbiol.">
        <title>The Global Catalogue of Microorganisms (GCM) 10K type strain sequencing project: providing services to taxonomists for standard genome sequencing and annotation.</title>
        <authorList>
            <consortium name="The Broad Institute Genomics Platform"/>
            <consortium name="The Broad Institute Genome Sequencing Center for Infectious Disease"/>
            <person name="Wu L."/>
            <person name="Ma J."/>
        </authorList>
    </citation>
    <scope>NUCLEOTIDE SEQUENCE [LARGE SCALE GENOMIC DNA]</scope>
    <source>
        <strain evidence="3">KCTC 52237</strain>
    </source>
</reference>
<sequence length="298" mass="33014">MSRPRATWLSHLLVLLLAGAAPLCSAAPASSPGKTSAQPAQLAIIIDDLGYNLSMGRRTLDLPGAITVAVLPFTPHGRELAAYAHRRGKEIMLHAPMSNHHQYPLGRGGLRSGMDKHEFLAVLRHNLAEIPYVQGVNNHMGSQLTEQAEPMSWLMAELKHRRLYFVDSRTSAQTQALNQAQAIGLPSLKRDVFLDDKRDQQLIHQQLLRALEKAQQQGLAVAIGHPYPETLRVLEQLPALLDSYQVELVAVSALMPKPTLLDILPTKESRCLAPPMGLWPRVWAPIDPFDSIPPLWEH</sequence>
<feature type="chain" id="PRO_5046437773" evidence="1">
    <location>
        <begin position="27"/>
        <end position="298"/>
    </location>
</feature>
<dbReference type="RefSeq" id="WP_378116166.1">
    <property type="nucleotide sequence ID" value="NZ_JBHRTF010000002.1"/>
</dbReference>
<dbReference type="CDD" id="cd10936">
    <property type="entry name" value="CE4_DAC2"/>
    <property type="match status" value="1"/>
</dbReference>
<organism evidence="2 3">
    <name type="scientific">Cellvibrio fontiphilus</name>
    <dbReference type="NCBI Taxonomy" id="1815559"/>
    <lineage>
        <taxon>Bacteria</taxon>
        <taxon>Pseudomonadati</taxon>
        <taxon>Pseudomonadota</taxon>
        <taxon>Gammaproteobacteria</taxon>
        <taxon>Cellvibrionales</taxon>
        <taxon>Cellvibrionaceae</taxon>
        <taxon>Cellvibrio</taxon>
    </lineage>
</organism>
<dbReference type="PANTHER" id="PTHR30105:SF2">
    <property type="entry name" value="DIVERGENT POLYSACCHARIDE DEACETYLASE SUPERFAMILY"/>
    <property type="match status" value="1"/>
</dbReference>
<dbReference type="Proteomes" id="UP001595555">
    <property type="component" value="Unassembled WGS sequence"/>
</dbReference>
<comment type="caution">
    <text evidence="2">The sequence shown here is derived from an EMBL/GenBank/DDBJ whole genome shotgun (WGS) entry which is preliminary data.</text>
</comment>
<dbReference type="InterPro" id="IPR011330">
    <property type="entry name" value="Glyco_hydro/deAcase_b/a-brl"/>
</dbReference>
<feature type="signal peptide" evidence="1">
    <location>
        <begin position="1"/>
        <end position="26"/>
    </location>
</feature>
<dbReference type="SUPFAM" id="SSF88713">
    <property type="entry name" value="Glycoside hydrolase/deacetylase"/>
    <property type="match status" value="1"/>
</dbReference>
<dbReference type="EMBL" id="JBHRTF010000002">
    <property type="protein sequence ID" value="MFC3114636.1"/>
    <property type="molecule type" value="Genomic_DNA"/>
</dbReference>
<evidence type="ECO:0000256" key="1">
    <source>
        <dbReference type="SAM" id="SignalP"/>
    </source>
</evidence>
<keyword evidence="1" id="KW-0732">Signal</keyword>
<evidence type="ECO:0000313" key="3">
    <source>
        <dbReference type="Proteomes" id="UP001595555"/>
    </source>
</evidence>
<name>A0ABV7FD19_9GAMM</name>
<dbReference type="InterPro" id="IPR006837">
    <property type="entry name" value="Divergent_DAC"/>
</dbReference>
<gene>
    <name evidence="2" type="ORF">ACFODX_03640</name>
</gene>